<evidence type="ECO:0000256" key="3">
    <source>
        <dbReference type="ARBA" id="ARBA00023159"/>
    </source>
</evidence>
<dbReference type="Pfam" id="PF07739">
    <property type="entry name" value="TipAS"/>
    <property type="match status" value="1"/>
</dbReference>
<dbReference type="SMART" id="SM00422">
    <property type="entry name" value="HTH_MERR"/>
    <property type="match status" value="1"/>
</dbReference>
<dbReference type="PRINTS" id="PR00040">
    <property type="entry name" value="HTHMERR"/>
</dbReference>
<reference evidence="7 8" key="1">
    <citation type="submission" date="2016-01" db="EMBL/GenBank/DDBJ databases">
        <title>Whole genome sequencing of Bhargavaea cecembensis T14.</title>
        <authorList>
            <person name="Hong K.W."/>
        </authorList>
    </citation>
    <scope>NUCLEOTIDE SEQUENCE [LARGE SCALE GENOMIC DNA]</scope>
    <source>
        <strain evidence="7 8">T14</strain>
    </source>
</reference>
<evidence type="ECO:0000259" key="6">
    <source>
        <dbReference type="PROSITE" id="PS50937"/>
    </source>
</evidence>
<keyword evidence="2" id="KW-0238">DNA-binding</keyword>
<dbReference type="InterPro" id="IPR036244">
    <property type="entry name" value="TipA-like_antibiotic-bd"/>
</dbReference>
<keyword evidence="1" id="KW-0805">Transcription regulation</keyword>
<dbReference type="PANTHER" id="PTHR30204">
    <property type="entry name" value="REDOX-CYCLING DRUG-SENSING TRANSCRIPTIONAL ACTIVATOR SOXR"/>
    <property type="match status" value="1"/>
</dbReference>
<dbReference type="PANTHER" id="PTHR30204:SF90">
    <property type="entry name" value="HTH-TYPE TRANSCRIPTIONAL ACTIVATOR MTA"/>
    <property type="match status" value="1"/>
</dbReference>
<dbReference type="AlphaFoldDB" id="A0A161RIB5"/>
<dbReference type="Gene3D" id="1.10.1660.10">
    <property type="match status" value="1"/>
</dbReference>
<accession>A0A161RIB5</accession>
<feature type="domain" description="HTH merR-type" evidence="6">
    <location>
        <begin position="1"/>
        <end position="71"/>
    </location>
</feature>
<evidence type="ECO:0000256" key="1">
    <source>
        <dbReference type="ARBA" id="ARBA00023015"/>
    </source>
</evidence>
<evidence type="ECO:0000313" key="8">
    <source>
        <dbReference type="Proteomes" id="UP000076490"/>
    </source>
</evidence>
<sequence>MLRKVKEVAELTGISIRTLHHYDRIGLLSPEQVTEAGYRQYSDRDLETLQQILFFRELGFQLKRIGEILKSPEFDREEALLLQREALLEKRARLDRMIGTLEKTIQDAKGEIEMTDKEKFEGFDFTNNPYEDEARRRWGDEAVDRSNQALANMGPEGQKQTGEQMEALFRKLAAMRNQDPDSEEVQQAIGEWHAFLNSMGHTYSPEAFKGLGQLYIQDERFTRNMDKFGDGFARFMAEAMGIRSDRLQG</sequence>
<dbReference type="Gene3D" id="1.10.490.50">
    <property type="entry name" value="Antibiotic binding domain of TipA-like multidrug resistance regulators"/>
    <property type="match status" value="1"/>
</dbReference>
<dbReference type="SUPFAM" id="SSF46955">
    <property type="entry name" value="Putative DNA-binding domain"/>
    <property type="match status" value="1"/>
</dbReference>
<proteinExistence type="predicted"/>
<organism evidence="7 8">
    <name type="scientific">Bhargavaea cecembensis</name>
    <dbReference type="NCBI Taxonomy" id="394098"/>
    <lineage>
        <taxon>Bacteria</taxon>
        <taxon>Bacillati</taxon>
        <taxon>Bacillota</taxon>
        <taxon>Bacilli</taxon>
        <taxon>Bacillales</taxon>
        <taxon>Caryophanaceae</taxon>
        <taxon>Bhargavaea</taxon>
    </lineage>
</organism>
<keyword evidence="4" id="KW-0804">Transcription</keyword>
<dbReference type="EMBL" id="LQNT01000001">
    <property type="protein sequence ID" value="KZE39862.1"/>
    <property type="molecule type" value="Genomic_DNA"/>
</dbReference>
<dbReference type="InterPro" id="IPR009061">
    <property type="entry name" value="DNA-bd_dom_put_sf"/>
</dbReference>
<dbReference type="RefSeq" id="WP_063177882.1">
    <property type="nucleotide sequence ID" value="NZ_LQNT01000001.1"/>
</dbReference>
<dbReference type="OrthoDB" id="9814833at2"/>
<gene>
    <name evidence="7" type="ORF">AV656_00805</name>
</gene>
<evidence type="ECO:0000256" key="4">
    <source>
        <dbReference type="ARBA" id="ARBA00023163"/>
    </source>
</evidence>
<protein>
    <submittedName>
        <fullName evidence="7">MerR family transcriptional regulator</fullName>
    </submittedName>
</protein>
<dbReference type="GO" id="GO:0003700">
    <property type="term" value="F:DNA-binding transcription factor activity"/>
    <property type="evidence" value="ECO:0007669"/>
    <property type="project" value="InterPro"/>
</dbReference>
<dbReference type="SUPFAM" id="SSF89082">
    <property type="entry name" value="Antibiotic binding domain of TipA-like multidrug resistance regulators"/>
    <property type="match status" value="1"/>
</dbReference>
<dbReference type="InterPro" id="IPR012925">
    <property type="entry name" value="TipAS_dom"/>
</dbReference>
<dbReference type="Proteomes" id="UP000076490">
    <property type="component" value="Unassembled WGS sequence"/>
</dbReference>
<evidence type="ECO:0000313" key="7">
    <source>
        <dbReference type="EMBL" id="KZE39862.1"/>
    </source>
</evidence>
<dbReference type="CDD" id="cd01106">
    <property type="entry name" value="HTH_TipAL-Mta"/>
    <property type="match status" value="1"/>
</dbReference>
<comment type="caution">
    <text evidence="7">The sequence shown here is derived from an EMBL/GenBank/DDBJ whole genome shotgun (WGS) entry which is preliminary data.</text>
</comment>
<dbReference type="InterPro" id="IPR047057">
    <property type="entry name" value="MerR_fam"/>
</dbReference>
<dbReference type="GO" id="GO:0003677">
    <property type="term" value="F:DNA binding"/>
    <property type="evidence" value="ECO:0007669"/>
    <property type="project" value="UniProtKB-KW"/>
</dbReference>
<keyword evidence="5" id="KW-0175">Coiled coil</keyword>
<feature type="coiled-coil region" evidence="5">
    <location>
        <begin position="91"/>
        <end position="118"/>
    </location>
</feature>
<name>A0A161RIB5_9BACL</name>
<evidence type="ECO:0000256" key="2">
    <source>
        <dbReference type="ARBA" id="ARBA00023125"/>
    </source>
</evidence>
<dbReference type="Pfam" id="PF13411">
    <property type="entry name" value="MerR_1"/>
    <property type="match status" value="1"/>
</dbReference>
<keyword evidence="3" id="KW-0010">Activator</keyword>
<dbReference type="InterPro" id="IPR000551">
    <property type="entry name" value="MerR-type_HTH_dom"/>
</dbReference>
<evidence type="ECO:0000256" key="5">
    <source>
        <dbReference type="SAM" id="Coils"/>
    </source>
</evidence>
<dbReference type="PROSITE" id="PS50937">
    <property type="entry name" value="HTH_MERR_2"/>
    <property type="match status" value="1"/>
</dbReference>